<dbReference type="RefSeq" id="WP_160334810.1">
    <property type="nucleotide sequence ID" value="NZ_WSRP01000009.1"/>
</dbReference>
<dbReference type="Proteomes" id="UP000472580">
    <property type="component" value="Unassembled WGS sequence"/>
</dbReference>
<accession>A0A6L6YFK4</accession>
<dbReference type="EMBL" id="WSRP01000009">
    <property type="protein sequence ID" value="MVX56376.1"/>
    <property type="molecule type" value="Genomic_DNA"/>
</dbReference>
<protein>
    <submittedName>
        <fullName evidence="1">Uncharacterized protein</fullName>
    </submittedName>
</protein>
<organism evidence="1 2">
    <name type="scientific">Parasutterella muris</name>
    <dbReference type="NCBI Taxonomy" id="2565572"/>
    <lineage>
        <taxon>Bacteria</taxon>
        <taxon>Pseudomonadati</taxon>
        <taxon>Pseudomonadota</taxon>
        <taxon>Betaproteobacteria</taxon>
        <taxon>Burkholderiales</taxon>
        <taxon>Sutterellaceae</taxon>
        <taxon>Parasutterella</taxon>
    </lineage>
</organism>
<proteinExistence type="predicted"/>
<sequence length="235" mass="25237">MTCGFLNSAGTDLDSLFLVNNSNAGALGFQTSAAQDLGNRFATGSLGYSVGYRNSANTDIGTLRGNSSAPVFSAYNATMNNLYNSGKTQCYHGSGEDQYSHAQRYMRGYIYVTGSCSGYGSSAPTWQVCICHYHTEGGYTHHYRLAVVADSTAQVTPSPCLDLNPDRLAANTEGPWITVKNNASGASRSMNIAFGLYSNDGRGGNSYGECIRVYQRFYNSYGTTSWVSNSFNLGS</sequence>
<comment type="caution">
    <text evidence="1">The sequence shown here is derived from an EMBL/GenBank/DDBJ whole genome shotgun (WGS) entry which is preliminary data.</text>
</comment>
<name>A0A6L6YFK4_9BURK</name>
<reference evidence="1 2" key="1">
    <citation type="submission" date="2019-12" db="EMBL/GenBank/DDBJ databases">
        <title>Microbes associate with the intestines of laboratory mice.</title>
        <authorList>
            <person name="Navarre W."/>
            <person name="Wong E."/>
        </authorList>
    </citation>
    <scope>NUCLEOTIDE SEQUENCE [LARGE SCALE GENOMIC DNA]</scope>
    <source>
        <strain evidence="1 2">NM82_D38</strain>
    </source>
</reference>
<keyword evidence="2" id="KW-1185">Reference proteome</keyword>
<dbReference type="AlphaFoldDB" id="A0A6L6YFK4"/>
<gene>
    <name evidence="1" type="ORF">E5987_04030</name>
</gene>
<evidence type="ECO:0000313" key="2">
    <source>
        <dbReference type="Proteomes" id="UP000472580"/>
    </source>
</evidence>
<evidence type="ECO:0000313" key="1">
    <source>
        <dbReference type="EMBL" id="MVX56376.1"/>
    </source>
</evidence>